<evidence type="ECO:0000259" key="8">
    <source>
        <dbReference type="PROSITE" id="PS50011"/>
    </source>
</evidence>
<dbReference type="CDD" id="cd14014">
    <property type="entry name" value="STKc_PknB_like"/>
    <property type="match status" value="1"/>
</dbReference>
<evidence type="ECO:0000256" key="6">
    <source>
        <dbReference type="SAM" id="MobiDB-lite"/>
    </source>
</evidence>
<accession>A0ABP3IPF3</accession>
<dbReference type="SMART" id="SM00220">
    <property type="entry name" value="S_TKc"/>
    <property type="match status" value="1"/>
</dbReference>
<dbReference type="SUPFAM" id="SSF56112">
    <property type="entry name" value="Protein kinase-like (PK-like)"/>
    <property type="match status" value="1"/>
</dbReference>
<feature type="binding site" evidence="5">
    <location>
        <position position="58"/>
    </location>
    <ligand>
        <name>ATP</name>
        <dbReference type="ChEBI" id="CHEBI:30616"/>
    </ligand>
</feature>
<evidence type="ECO:0000313" key="9">
    <source>
        <dbReference type="EMBL" id="GAA0414388.1"/>
    </source>
</evidence>
<organism evidence="9 10">
    <name type="scientific">Streptomyces luteireticuli</name>
    <dbReference type="NCBI Taxonomy" id="173858"/>
    <lineage>
        <taxon>Bacteria</taxon>
        <taxon>Bacillati</taxon>
        <taxon>Actinomycetota</taxon>
        <taxon>Actinomycetes</taxon>
        <taxon>Kitasatosporales</taxon>
        <taxon>Streptomycetaceae</taxon>
        <taxon>Streptomyces</taxon>
    </lineage>
</organism>
<protein>
    <recommendedName>
        <fullName evidence="8">Protein kinase domain-containing protein</fullName>
    </recommendedName>
</protein>
<reference evidence="10" key="1">
    <citation type="journal article" date="2019" name="Int. J. Syst. Evol. Microbiol.">
        <title>The Global Catalogue of Microorganisms (GCM) 10K type strain sequencing project: providing services to taxonomists for standard genome sequencing and annotation.</title>
        <authorList>
            <consortium name="The Broad Institute Genomics Platform"/>
            <consortium name="The Broad Institute Genome Sequencing Center for Infectious Disease"/>
            <person name="Wu L."/>
            <person name="Ma J."/>
        </authorList>
    </citation>
    <scope>NUCLEOTIDE SEQUENCE [LARGE SCALE GENOMIC DNA]</scope>
    <source>
        <strain evidence="10">JCM 4788</strain>
    </source>
</reference>
<dbReference type="PROSITE" id="PS00108">
    <property type="entry name" value="PROTEIN_KINASE_ST"/>
    <property type="match status" value="1"/>
</dbReference>
<name>A0ABP3IPF3_9ACTN</name>
<feature type="domain" description="Protein kinase" evidence="8">
    <location>
        <begin position="30"/>
        <end position="290"/>
    </location>
</feature>
<keyword evidence="1" id="KW-0808">Transferase</keyword>
<dbReference type="InterPro" id="IPR017441">
    <property type="entry name" value="Protein_kinase_ATP_BS"/>
</dbReference>
<evidence type="ECO:0000256" key="7">
    <source>
        <dbReference type="SAM" id="Phobius"/>
    </source>
</evidence>
<proteinExistence type="predicted"/>
<evidence type="ECO:0000256" key="2">
    <source>
        <dbReference type="ARBA" id="ARBA00022741"/>
    </source>
</evidence>
<dbReference type="InterPro" id="IPR011009">
    <property type="entry name" value="Kinase-like_dom_sf"/>
</dbReference>
<dbReference type="Gene3D" id="3.30.200.20">
    <property type="entry name" value="Phosphorylase Kinase, domain 1"/>
    <property type="match status" value="1"/>
</dbReference>
<keyword evidence="3" id="KW-0418">Kinase</keyword>
<evidence type="ECO:0000256" key="4">
    <source>
        <dbReference type="ARBA" id="ARBA00022840"/>
    </source>
</evidence>
<feature type="region of interest" description="Disordered" evidence="6">
    <location>
        <begin position="372"/>
        <end position="402"/>
    </location>
</feature>
<dbReference type="InterPro" id="IPR000719">
    <property type="entry name" value="Prot_kinase_dom"/>
</dbReference>
<dbReference type="Pfam" id="PF00069">
    <property type="entry name" value="Pkinase"/>
    <property type="match status" value="1"/>
</dbReference>
<dbReference type="PROSITE" id="PS00107">
    <property type="entry name" value="PROTEIN_KINASE_ATP"/>
    <property type="match status" value="1"/>
</dbReference>
<keyword evidence="4 5" id="KW-0067">ATP-binding</keyword>
<dbReference type="PROSITE" id="PS50011">
    <property type="entry name" value="PROTEIN_KINASE_DOM"/>
    <property type="match status" value="1"/>
</dbReference>
<evidence type="ECO:0000256" key="5">
    <source>
        <dbReference type="PROSITE-ProRule" id="PRU10141"/>
    </source>
</evidence>
<dbReference type="InterPro" id="IPR008271">
    <property type="entry name" value="Ser/Thr_kinase_AS"/>
</dbReference>
<evidence type="ECO:0000256" key="3">
    <source>
        <dbReference type="ARBA" id="ARBA00022777"/>
    </source>
</evidence>
<evidence type="ECO:0000313" key="10">
    <source>
        <dbReference type="Proteomes" id="UP001500879"/>
    </source>
</evidence>
<feature type="compositionally biased region" description="Low complexity" evidence="6">
    <location>
        <begin position="376"/>
        <end position="393"/>
    </location>
</feature>
<dbReference type="Proteomes" id="UP001500879">
    <property type="component" value="Unassembled WGS sequence"/>
</dbReference>
<dbReference type="RefSeq" id="WP_344026148.1">
    <property type="nucleotide sequence ID" value="NZ_BAAABX010000044.1"/>
</dbReference>
<keyword evidence="7" id="KW-0812">Transmembrane</keyword>
<comment type="caution">
    <text evidence="9">The sequence shown here is derived from an EMBL/GenBank/DDBJ whole genome shotgun (WGS) entry which is preliminary data.</text>
</comment>
<keyword evidence="7" id="KW-1133">Transmembrane helix</keyword>
<feature type="transmembrane region" description="Helical" evidence="7">
    <location>
        <begin position="345"/>
        <end position="366"/>
    </location>
</feature>
<evidence type="ECO:0000256" key="1">
    <source>
        <dbReference type="ARBA" id="ARBA00022679"/>
    </source>
</evidence>
<keyword evidence="2 5" id="KW-0547">Nucleotide-binding</keyword>
<dbReference type="PANTHER" id="PTHR43289:SF34">
    <property type="entry name" value="SERINE_THREONINE-PROTEIN KINASE YBDM-RELATED"/>
    <property type="match status" value="1"/>
</dbReference>
<sequence length="574" mass="60880">MTWGGRPPVRLEFRRVEALRPQDPGSIGPHILLARLGSGGMGQVYLGRSPGGRQLAIKVIRDDFAQNAEALARFRREVETVRAVRSAYTANLVDASLEAASCWLATEYVPGPTLTQVVGERGALPVDTCFRLFAALAEALSHVHGHGVTHRDLKPHNIILSPVGPKLIDFGIARGAGQTALTQTGTAPGTPGYTAPEVITRNEVSPAADVFALGATMAVVATGRPPYGEGSMESVTYRVVHGEIDVDGVEPALAELIRACVAADPAARPVPARIIERCGVTSSLVDDPVYGPLAELGERAPRDLPAAVAAGFVPAPSPVAYSPTYSPTYVPGAASVARPKRRRGVYLAVGAGAVALGVALGLVLTLPDGGEERDAAAGPVSGATPGPSGAAPKGPKEPPSYIRETDANRDVWRHKEGGYPFEGSCGAQEPSGERLSFQTSIATADDDPEVAPGKVRIGFRTRFPDPKAERPYYLSVGVKSPHQIDEQTGKPSRFQGNIGNIGIGYTSKPIDFFRDDPKNWTYLTFPDDFRSVGAEVRKVDFPVANDPGDWTVNFYHVRAPKQYTSVLCAGFAVR</sequence>
<keyword evidence="7" id="KW-0472">Membrane</keyword>
<keyword evidence="10" id="KW-1185">Reference proteome</keyword>
<gene>
    <name evidence="9" type="ORF">GCM10010357_39550</name>
</gene>
<dbReference type="EMBL" id="BAAABX010000044">
    <property type="protein sequence ID" value="GAA0414388.1"/>
    <property type="molecule type" value="Genomic_DNA"/>
</dbReference>
<dbReference type="Gene3D" id="1.10.510.10">
    <property type="entry name" value="Transferase(Phosphotransferase) domain 1"/>
    <property type="match status" value="1"/>
</dbReference>
<dbReference type="PANTHER" id="PTHR43289">
    <property type="entry name" value="MITOGEN-ACTIVATED PROTEIN KINASE KINASE KINASE 20-RELATED"/>
    <property type="match status" value="1"/>
</dbReference>